<reference evidence="13 14" key="1">
    <citation type="submission" date="2024-04" db="EMBL/GenBank/DDBJ databases">
        <authorList>
            <consortium name="Genoscope - CEA"/>
            <person name="William W."/>
        </authorList>
    </citation>
    <scope>NUCLEOTIDE SEQUENCE [LARGE SCALE GENOMIC DNA]</scope>
</reference>
<keyword evidence="4 11" id="KW-1133">Transmembrane helix</keyword>
<dbReference type="Proteomes" id="UP001497497">
    <property type="component" value="Unassembled WGS sequence"/>
</dbReference>
<keyword evidence="5 9" id="KW-0297">G-protein coupled receptor</keyword>
<feature type="region of interest" description="Disordered" evidence="10">
    <location>
        <begin position="412"/>
        <end position="433"/>
    </location>
</feature>
<feature type="region of interest" description="Disordered" evidence="10">
    <location>
        <begin position="116"/>
        <end position="136"/>
    </location>
</feature>
<feature type="compositionally biased region" description="Polar residues" evidence="10">
    <location>
        <begin position="116"/>
        <end position="134"/>
    </location>
</feature>
<keyword evidence="7 9" id="KW-0675">Receptor</keyword>
<name>A0AAV2IN17_LYMST</name>
<keyword evidence="6 11" id="KW-0472">Membrane</keyword>
<organism evidence="13 14">
    <name type="scientific">Lymnaea stagnalis</name>
    <name type="common">Great pond snail</name>
    <name type="synonym">Helix stagnalis</name>
    <dbReference type="NCBI Taxonomy" id="6523"/>
    <lineage>
        <taxon>Eukaryota</taxon>
        <taxon>Metazoa</taxon>
        <taxon>Spiralia</taxon>
        <taxon>Lophotrochozoa</taxon>
        <taxon>Mollusca</taxon>
        <taxon>Gastropoda</taxon>
        <taxon>Heterobranchia</taxon>
        <taxon>Euthyneura</taxon>
        <taxon>Panpulmonata</taxon>
        <taxon>Hygrophila</taxon>
        <taxon>Lymnaeoidea</taxon>
        <taxon>Lymnaeidae</taxon>
        <taxon>Lymnaea</taxon>
    </lineage>
</organism>
<dbReference type="InterPro" id="IPR017452">
    <property type="entry name" value="GPCR_Rhodpsn_7TM"/>
</dbReference>
<evidence type="ECO:0000256" key="10">
    <source>
        <dbReference type="SAM" id="MobiDB-lite"/>
    </source>
</evidence>
<feature type="domain" description="G-protein coupled receptors family 1 profile" evidence="12">
    <location>
        <begin position="161"/>
        <end position="559"/>
    </location>
</feature>
<gene>
    <name evidence="13" type="ORF">GSLYS_00021869001</name>
</gene>
<dbReference type="PROSITE" id="PS00237">
    <property type="entry name" value="G_PROTEIN_RECEP_F1_1"/>
    <property type="match status" value="1"/>
</dbReference>
<comment type="caution">
    <text evidence="13">The sequence shown here is derived from an EMBL/GenBank/DDBJ whole genome shotgun (WGS) entry which is preliminary data.</text>
</comment>
<evidence type="ECO:0000256" key="11">
    <source>
        <dbReference type="SAM" id="Phobius"/>
    </source>
</evidence>
<dbReference type="SUPFAM" id="SSF81321">
    <property type="entry name" value="Family A G protein-coupled receptor-like"/>
    <property type="match status" value="1"/>
</dbReference>
<protein>
    <recommendedName>
        <fullName evidence="12">G-protein coupled receptors family 1 profile domain-containing protein</fullName>
    </recommendedName>
</protein>
<dbReference type="GO" id="GO:0005886">
    <property type="term" value="C:plasma membrane"/>
    <property type="evidence" value="ECO:0007669"/>
    <property type="project" value="UniProtKB-SubCell"/>
</dbReference>
<evidence type="ECO:0000256" key="2">
    <source>
        <dbReference type="ARBA" id="ARBA00022475"/>
    </source>
</evidence>
<dbReference type="CDD" id="cd00637">
    <property type="entry name" value="7tm_classA_rhodopsin-like"/>
    <property type="match status" value="1"/>
</dbReference>
<evidence type="ECO:0000256" key="7">
    <source>
        <dbReference type="ARBA" id="ARBA00023170"/>
    </source>
</evidence>
<comment type="subcellular location">
    <subcellularLocation>
        <location evidence="1">Cell membrane</location>
        <topology evidence="1">Multi-pass membrane protein</topology>
    </subcellularLocation>
</comment>
<evidence type="ECO:0000256" key="6">
    <source>
        <dbReference type="ARBA" id="ARBA00023136"/>
    </source>
</evidence>
<accession>A0AAV2IN17</accession>
<evidence type="ECO:0000259" key="12">
    <source>
        <dbReference type="PROSITE" id="PS50262"/>
    </source>
</evidence>
<evidence type="ECO:0000256" key="3">
    <source>
        <dbReference type="ARBA" id="ARBA00022692"/>
    </source>
</evidence>
<evidence type="ECO:0000256" key="4">
    <source>
        <dbReference type="ARBA" id="ARBA00022989"/>
    </source>
</evidence>
<dbReference type="GO" id="GO:0008528">
    <property type="term" value="F:G protein-coupled peptide receptor activity"/>
    <property type="evidence" value="ECO:0007669"/>
    <property type="project" value="TreeGrafter"/>
</dbReference>
<dbReference type="EMBL" id="CAXITT010001432">
    <property type="protein sequence ID" value="CAL1548552.1"/>
    <property type="molecule type" value="Genomic_DNA"/>
</dbReference>
<dbReference type="Gene3D" id="1.20.1070.10">
    <property type="entry name" value="Rhodopsin 7-helix transmembrane proteins"/>
    <property type="match status" value="1"/>
</dbReference>
<feature type="transmembrane region" description="Helical" evidence="11">
    <location>
        <begin position="538"/>
        <end position="562"/>
    </location>
</feature>
<evidence type="ECO:0000256" key="1">
    <source>
        <dbReference type="ARBA" id="ARBA00004651"/>
    </source>
</evidence>
<dbReference type="InterPro" id="IPR000276">
    <property type="entry name" value="GPCR_Rhodpsn"/>
</dbReference>
<keyword evidence="14" id="KW-1185">Reference proteome</keyword>
<dbReference type="PRINTS" id="PR00237">
    <property type="entry name" value="GPCRRHODOPSN"/>
</dbReference>
<dbReference type="PANTHER" id="PTHR24230">
    <property type="entry name" value="G-PROTEIN COUPLED RECEPTOR"/>
    <property type="match status" value="1"/>
</dbReference>
<dbReference type="AlphaFoldDB" id="A0AAV2IN17"/>
<feature type="transmembrane region" description="Helical" evidence="11">
    <location>
        <begin position="353"/>
        <end position="377"/>
    </location>
</feature>
<keyword evidence="3 9" id="KW-0812">Transmembrane</keyword>
<dbReference type="Pfam" id="PF00001">
    <property type="entry name" value="7tm_1"/>
    <property type="match status" value="1"/>
</dbReference>
<feature type="transmembrane region" description="Helical" evidence="11">
    <location>
        <begin position="506"/>
        <end position="532"/>
    </location>
</feature>
<dbReference type="PROSITE" id="PS50262">
    <property type="entry name" value="G_PROTEIN_RECEP_F1_2"/>
    <property type="match status" value="1"/>
</dbReference>
<evidence type="ECO:0000313" key="13">
    <source>
        <dbReference type="EMBL" id="CAL1548552.1"/>
    </source>
</evidence>
<dbReference type="GO" id="GO:0007218">
    <property type="term" value="P:neuropeptide signaling pathway"/>
    <property type="evidence" value="ECO:0007669"/>
    <property type="project" value="TreeGrafter"/>
</dbReference>
<evidence type="ECO:0000313" key="14">
    <source>
        <dbReference type="Proteomes" id="UP001497497"/>
    </source>
</evidence>
<comment type="similarity">
    <text evidence="9">Belongs to the G-protein coupled receptor 1 family.</text>
</comment>
<feature type="transmembrane region" description="Helical" evidence="11">
    <location>
        <begin position="146"/>
        <end position="169"/>
    </location>
</feature>
<feature type="transmembrane region" description="Helical" evidence="11">
    <location>
        <begin position="181"/>
        <end position="204"/>
    </location>
</feature>
<evidence type="ECO:0000256" key="5">
    <source>
        <dbReference type="ARBA" id="ARBA00023040"/>
    </source>
</evidence>
<keyword evidence="2" id="KW-1003">Cell membrane</keyword>
<feature type="transmembrane region" description="Helical" evidence="11">
    <location>
        <begin position="229"/>
        <end position="250"/>
    </location>
</feature>
<feature type="region of interest" description="Disordered" evidence="10">
    <location>
        <begin position="43"/>
        <end position="62"/>
    </location>
</feature>
<keyword evidence="8 9" id="KW-0807">Transducer</keyword>
<evidence type="ECO:0000256" key="9">
    <source>
        <dbReference type="RuleBase" id="RU000688"/>
    </source>
</evidence>
<evidence type="ECO:0000256" key="8">
    <source>
        <dbReference type="ARBA" id="ARBA00023224"/>
    </source>
</evidence>
<sequence>MSADSVCDMMFVNHTMEFLYEPCCLVRQKDIIKNSRNGKKHIGSVSFSTSSEGEVISPPPPPTSTLVYTSSGMSFSDVITSTRSSIVDKFVYVVNKGNDSASALAGSRYYNNMPDTTSPSHVQHHTTPTDSYESVTDGVSPGQINAVITMLVSFSIFGCLGNGLVLYVFSKKSDKVSSTIFILALAWTDFFVCLLFMPFTVAIIKLDNRLTYDFFCKAFHFFNTSNVPLSAFLMVAIAVDRYFSICHPFLHVVTPNRAKASILSLVLFAFSLGSITSCMYSVYSLQTSETVELGQEPWCTNATLDVWDNVTSSQRDGVPTCTRPVYKEVYSGGNCIESYRIFTKAFVELYQKIYVSFYIISLLSVFTLYFLIYRSVVKRRAWRRKQKSWSHSPMTMTAAVTVVDNARHPQSTYGAEGQTMELSPKRGHSENNCLSCEKHDSRVEDNNHQESACLNDGAPASKTNSKATDTVVVVAKGDGGKDGVVETSALSSAEKKTIRERRDFNFLANIRTAIMLFVVAVVFIISFLPAWLMATQIIGFQMVIFYMHFVYNVVNPVIYAFMNQSFRKELKRVFQRDCGLRCCYSAGPKLEYGLSRTGMTAFSLCDSPDEGPRDIIPLQRGTSAVDRAEDGY</sequence>
<proteinExistence type="inferred from homology"/>
<dbReference type="PANTHER" id="PTHR24230:SF158">
    <property type="entry name" value="G-PROTEIN COUPLED RECEPTORS FAMILY 1 PROFILE DOMAIN-CONTAINING PROTEIN"/>
    <property type="match status" value="1"/>
</dbReference>
<feature type="transmembrane region" description="Helical" evidence="11">
    <location>
        <begin position="262"/>
        <end position="283"/>
    </location>
</feature>